<proteinExistence type="predicted"/>
<sequence>MICEELKSRKNFVEEDFIELRDSVE</sequence>
<name>A0ABR4WMD6_9FUSO</name>
<evidence type="ECO:0000313" key="2">
    <source>
        <dbReference type="Proteomes" id="UP000003301"/>
    </source>
</evidence>
<organism evidence="1 2">
    <name type="scientific">Fusobacterium periodonticum 2_1_31</name>
    <dbReference type="NCBI Taxonomy" id="469599"/>
    <lineage>
        <taxon>Bacteria</taxon>
        <taxon>Fusobacteriati</taxon>
        <taxon>Fusobacteriota</taxon>
        <taxon>Fusobacteriia</taxon>
        <taxon>Fusobacteriales</taxon>
        <taxon>Fusobacteriaceae</taxon>
        <taxon>Fusobacterium</taxon>
    </lineage>
</organism>
<dbReference type="Proteomes" id="UP000003301">
    <property type="component" value="Unassembled WGS sequence"/>
</dbReference>
<feature type="non-terminal residue" evidence="1">
    <location>
        <position position="25"/>
    </location>
</feature>
<keyword evidence="2" id="KW-1185">Reference proteome</keyword>
<evidence type="ECO:0000313" key="1">
    <source>
        <dbReference type="EMBL" id="KGE62773.1"/>
    </source>
</evidence>
<gene>
    <name evidence="1" type="ORF">FSAG_003087</name>
</gene>
<protein>
    <submittedName>
        <fullName evidence="1">Uncharacterized protein</fullName>
    </submittedName>
</protein>
<comment type="caution">
    <text evidence="1">The sequence shown here is derived from an EMBL/GenBank/DDBJ whole genome shotgun (WGS) entry which is preliminary data.</text>
</comment>
<dbReference type="EMBL" id="ACDC03000015">
    <property type="protein sequence ID" value="KGE62773.1"/>
    <property type="molecule type" value="Genomic_DNA"/>
</dbReference>
<reference evidence="1" key="1">
    <citation type="submission" date="2013-05" db="EMBL/GenBank/DDBJ databases">
        <title>The Genome Sequence of Fusobacterium sp. 2_1_31.</title>
        <authorList>
            <consortium name="The Broad Institute Genomics Platform"/>
            <person name="Earl A."/>
            <person name="Ward D."/>
            <person name="Feldgarden M."/>
            <person name="Gevers D."/>
            <person name="Ambrose C."/>
            <person name="Strauss J."/>
            <person name="Allen-Vercoe E."/>
            <person name="Walker B."/>
            <person name="Young S."/>
            <person name="Zeng Q."/>
            <person name="Gargeya S."/>
            <person name="Fitzgerald M."/>
            <person name="Haas B."/>
            <person name="Abouelleil A."/>
            <person name="Allen A.W."/>
            <person name="Alvarado L."/>
            <person name="Arachchi H.M."/>
            <person name="Berlin A.M."/>
            <person name="Chapman S.B."/>
            <person name="Gainer-Dewar J."/>
            <person name="Goldberg J."/>
            <person name="Griggs A."/>
            <person name="Gujja S."/>
            <person name="Hansen M."/>
            <person name="Howarth C."/>
            <person name="Imamovic A."/>
            <person name="Ireland A."/>
            <person name="Larimer J."/>
            <person name="McCowan C."/>
            <person name="Murphy C."/>
            <person name="Pearson M."/>
            <person name="Poon T.W."/>
            <person name="Priest M."/>
            <person name="Roberts A."/>
            <person name="Saif S."/>
            <person name="Shea T."/>
            <person name="Sisk P."/>
            <person name="Sykes S."/>
            <person name="Wortman J."/>
            <person name="Nusbaum C."/>
            <person name="Birren B."/>
        </authorList>
    </citation>
    <scope>NUCLEOTIDE SEQUENCE</scope>
    <source>
        <strain evidence="1">2_1_31</strain>
    </source>
</reference>
<accession>A0ABR4WMD6</accession>